<dbReference type="EMBL" id="LT962688">
    <property type="protein sequence ID" value="SOR30358.1"/>
    <property type="molecule type" value="Genomic_DNA"/>
</dbReference>
<dbReference type="AlphaFoldDB" id="A0A2N9ASP7"/>
<feature type="transmembrane region" description="Helical" evidence="1">
    <location>
        <begin position="41"/>
        <end position="65"/>
    </location>
</feature>
<keyword evidence="1" id="KW-1133">Transmembrane helix</keyword>
<protein>
    <submittedName>
        <fullName evidence="2">Uncharacterized protein</fullName>
    </submittedName>
</protein>
<dbReference type="Proteomes" id="UP000233769">
    <property type="component" value="Chromosome tk0001"/>
</dbReference>
<name>A0A2N9ASP7_METEX</name>
<evidence type="ECO:0000313" key="3">
    <source>
        <dbReference type="Proteomes" id="UP000233769"/>
    </source>
</evidence>
<reference evidence="3" key="1">
    <citation type="submission" date="2017-10" db="EMBL/GenBank/DDBJ databases">
        <authorList>
            <person name="Regsiter A."/>
            <person name="William W."/>
        </authorList>
    </citation>
    <scope>NUCLEOTIDE SEQUENCE [LARGE SCALE GENOMIC DNA]</scope>
</reference>
<proteinExistence type="predicted"/>
<keyword evidence="1" id="KW-0812">Transmembrane</keyword>
<evidence type="ECO:0000313" key="2">
    <source>
        <dbReference type="EMBL" id="SOR30358.1"/>
    </source>
</evidence>
<accession>A0A2N9ASP7</accession>
<keyword evidence="1" id="KW-0472">Membrane</keyword>
<sequence length="66" mass="7415">MRETLILTQPQYDPCHTVNCALRPSRTPIAEMSARRPRLTYGVLFIVASIVLWGTASWVAGSIIWV</sequence>
<gene>
    <name evidence="2" type="ORF">TK0001_3756</name>
</gene>
<evidence type="ECO:0000256" key="1">
    <source>
        <dbReference type="SAM" id="Phobius"/>
    </source>
</evidence>
<organism evidence="2 3">
    <name type="scientific">Methylorubrum extorquens</name>
    <name type="common">Methylobacterium dichloromethanicum</name>
    <name type="synonym">Methylobacterium extorquens</name>
    <dbReference type="NCBI Taxonomy" id="408"/>
    <lineage>
        <taxon>Bacteria</taxon>
        <taxon>Pseudomonadati</taxon>
        <taxon>Pseudomonadota</taxon>
        <taxon>Alphaproteobacteria</taxon>
        <taxon>Hyphomicrobiales</taxon>
        <taxon>Methylobacteriaceae</taxon>
        <taxon>Methylorubrum</taxon>
    </lineage>
</organism>